<dbReference type="RefSeq" id="WP_146447392.1">
    <property type="nucleotide sequence ID" value="NZ_SJPS01000001.1"/>
</dbReference>
<dbReference type="GO" id="GO:0102082">
    <property type="term" value="F:demethylrebeccamycin--D-glucose O-methyltransferase activity"/>
    <property type="evidence" value="ECO:0007669"/>
    <property type="project" value="UniProtKB-EC"/>
</dbReference>
<dbReference type="GO" id="GO:0008757">
    <property type="term" value="F:S-adenosylmethionine-dependent methyltransferase activity"/>
    <property type="evidence" value="ECO:0007669"/>
    <property type="project" value="InterPro"/>
</dbReference>
<dbReference type="Gene3D" id="3.40.50.150">
    <property type="entry name" value="Vaccinia Virus protein VP39"/>
    <property type="match status" value="1"/>
</dbReference>
<dbReference type="InterPro" id="IPR029063">
    <property type="entry name" value="SAM-dependent_MTases_sf"/>
</dbReference>
<keyword evidence="4" id="KW-1185">Reference proteome</keyword>
<evidence type="ECO:0000313" key="3">
    <source>
        <dbReference type="EMBL" id="TWU29354.1"/>
    </source>
</evidence>
<feature type="domain" description="Methyltransferase type 11" evidence="2">
    <location>
        <begin position="75"/>
        <end position="170"/>
    </location>
</feature>
<evidence type="ECO:0000256" key="1">
    <source>
        <dbReference type="ARBA" id="ARBA00022679"/>
    </source>
</evidence>
<dbReference type="CDD" id="cd02440">
    <property type="entry name" value="AdoMet_MTases"/>
    <property type="match status" value="1"/>
</dbReference>
<dbReference type="EMBL" id="SJPS01000001">
    <property type="protein sequence ID" value="TWU29354.1"/>
    <property type="molecule type" value="Genomic_DNA"/>
</dbReference>
<dbReference type="InterPro" id="IPR013216">
    <property type="entry name" value="Methyltransf_11"/>
</dbReference>
<keyword evidence="3" id="KW-0489">Methyltransferase</keyword>
<gene>
    <name evidence="3" type="primary">rebM_1</name>
    <name evidence="3" type="ORF">Pla144_01300</name>
</gene>
<evidence type="ECO:0000313" key="4">
    <source>
        <dbReference type="Proteomes" id="UP000318437"/>
    </source>
</evidence>
<dbReference type="Pfam" id="PF08241">
    <property type="entry name" value="Methyltransf_11"/>
    <property type="match status" value="1"/>
</dbReference>
<accession>A0A5C6D0J9</accession>
<name>A0A5C6D0J9_9BACT</name>
<dbReference type="OrthoDB" id="278023at2"/>
<organism evidence="3 4">
    <name type="scientific">Bythopirellula polymerisocia</name>
    <dbReference type="NCBI Taxonomy" id="2528003"/>
    <lineage>
        <taxon>Bacteria</taxon>
        <taxon>Pseudomonadati</taxon>
        <taxon>Planctomycetota</taxon>
        <taxon>Planctomycetia</taxon>
        <taxon>Pirellulales</taxon>
        <taxon>Lacipirellulaceae</taxon>
        <taxon>Bythopirellula</taxon>
    </lineage>
</organism>
<protein>
    <submittedName>
        <fullName evidence="3">Demethylrebeccamycin-D-glucose O-methyltransferase</fullName>
        <ecNumber evidence="3">2.1.1.164</ecNumber>
    </submittedName>
</protein>
<dbReference type="Proteomes" id="UP000318437">
    <property type="component" value="Unassembled WGS sequence"/>
</dbReference>
<comment type="caution">
    <text evidence="3">The sequence shown here is derived from an EMBL/GenBank/DDBJ whole genome shotgun (WGS) entry which is preliminary data.</text>
</comment>
<dbReference type="AlphaFoldDB" id="A0A5C6D0J9"/>
<dbReference type="PANTHER" id="PTHR44068:SF11">
    <property type="entry name" value="GERANYL DIPHOSPHATE 2-C-METHYLTRANSFERASE"/>
    <property type="match status" value="1"/>
</dbReference>
<dbReference type="SUPFAM" id="SSF53335">
    <property type="entry name" value="S-adenosyl-L-methionine-dependent methyltransferases"/>
    <property type="match status" value="1"/>
</dbReference>
<reference evidence="3 4" key="1">
    <citation type="submission" date="2019-02" db="EMBL/GenBank/DDBJ databases">
        <title>Deep-cultivation of Planctomycetes and their phenomic and genomic characterization uncovers novel biology.</title>
        <authorList>
            <person name="Wiegand S."/>
            <person name="Jogler M."/>
            <person name="Boedeker C."/>
            <person name="Pinto D."/>
            <person name="Vollmers J."/>
            <person name="Rivas-Marin E."/>
            <person name="Kohn T."/>
            <person name="Peeters S.H."/>
            <person name="Heuer A."/>
            <person name="Rast P."/>
            <person name="Oberbeckmann S."/>
            <person name="Bunk B."/>
            <person name="Jeske O."/>
            <person name="Meyerdierks A."/>
            <person name="Storesund J.E."/>
            <person name="Kallscheuer N."/>
            <person name="Luecker S."/>
            <person name="Lage O.M."/>
            <person name="Pohl T."/>
            <person name="Merkel B.J."/>
            <person name="Hornburger P."/>
            <person name="Mueller R.-W."/>
            <person name="Bruemmer F."/>
            <person name="Labrenz M."/>
            <person name="Spormann A.M."/>
            <person name="Op Den Camp H."/>
            <person name="Overmann J."/>
            <person name="Amann R."/>
            <person name="Jetten M.S.M."/>
            <person name="Mascher T."/>
            <person name="Medema M.H."/>
            <person name="Devos D.P."/>
            <person name="Kaster A.-K."/>
            <person name="Ovreas L."/>
            <person name="Rohde M."/>
            <person name="Galperin M.Y."/>
            <person name="Jogler C."/>
        </authorList>
    </citation>
    <scope>NUCLEOTIDE SEQUENCE [LARGE SCALE GENOMIC DNA]</scope>
    <source>
        <strain evidence="3 4">Pla144</strain>
    </source>
</reference>
<dbReference type="InterPro" id="IPR050447">
    <property type="entry name" value="Erg6_SMT_methyltransf"/>
</dbReference>
<dbReference type="GO" id="GO:0032259">
    <property type="term" value="P:methylation"/>
    <property type="evidence" value="ECO:0007669"/>
    <property type="project" value="UniProtKB-KW"/>
</dbReference>
<dbReference type="EC" id="2.1.1.164" evidence="3"/>
<sequence>MVHQPSNPPYFDGLLHRLAIGEARTAAAFSRHVHWGYWHEPPQATCTPEEYGEAAELLSRVLCDVAGIGDGMRVVDVGCGFGGTIASLNERLGEMLLIGVNIDPRQLQRASDMVRPCGINSLKWVEADAAQIPLADASCDVALALESVFHFDRPRFFAEVGRLLAPGGNLTLSDFVPSERAAEYLDAIDFSADEAVRWSYGQIDLACSLSRYRELAKANNLELTQAIDITENTLPTYDFLYSSTKDWPESREVELFSRATRLLEKASRKGMLGYQVLRFDRL</sequence>
<evidence type="ECO:0000259" key="2">
    <source>
        <dbReference type="Pfam" id="PF08241"/>
    </source>
</evidence>
<dbReference type="PANTHER" id="PTHR44068">
    <property type="entry name" value="ZGC:194242"/>
    <property type="match status" value="1"/>
</dbReference>
<keyword evidence="1 3" id="KW-0808">Transferase</keyword>
<proteinExistence type="predicted"/>